<dbReference type="HAMAP" id="MF_00045">
    <property type="entry name" value="Oligoribonuclease"/>
    <property type="match status" value="1"/>
</dbReference>
<dbReference type="Pfam" id="PF00929">
    <property type="entry name" value="RNase_T"/>
    <property type="match status" value="1"/>
</dbReference>
<dbReference type="GO" id="GO:0003676">
    <property type="term" value="F:nucleic acid binding"/>
    <property type="evidence" value="ECO:0007669"/>
    <property type="project" value="InterPro"/>
</dbReference>
<keyword evidence="3" id="KW-0378">Hydrolase</keyword>
<comment type="similarity">
    <text evidence="1">Belongs to the oligoribonuclease family.</text>
</comment>
<organism evidence="7 8">
    <name type="scientific">Microctonus hyperodae</name>
    <name type="common">Parasitoid wasp</name>
    <dbReference type="NCBI Taxonomy" id="165561"/>
    <lineage>
        <taxon>Eukaryota</taxon>
        <taxon>Metazoa</taxon>
        <taxon>Ecdysozoa</taxon>
        <taxon>Arthropoda</taxon>
        <taxon>Hexapoda</taxon>
        <taxon>Insecta</taxon>
        <taxon>Pterygota</taxon>
        <taxon>Neoptera</taxon>
        <taxon>Endopterygota</taxon>
        <taxon>Hymenoptera</taxon>
        <taxon>Apocrita</taxon>
        <taxon>Ichneumonoidea</taxon>
        <taxon>Braconidae</taxon>
        <taxon>Euphorinae</taxon>
        <taxon>Microctonus</taxon>
    </lineage>
</organism>
<feature type="domain" description="Exonuclease" evidence="6">
    <location>
        <begin position="37"/>
        <end position="212"/>
    </location>
</feature>
<dbReference type="InterPro" id="IPR022894">
    <property type="entry name" value="Oligoribonuclease"/>
</dbReference>
<evidence type="ECO:0000256" key="2">
    <source>
        <dbReference type="ARBA" id="ARBA00022722"/>
    </source>
</evidence>
<dbReference type="PANTHER" id="PTHR11046:SF0">
    <property type="entry name" value="OLIGORIBONUCLEASE, MITOCHONDRIAL"/>
    <property type="match status" value="1"/>
</dbReference>
<dbReference type="InterPro" id="IPR012337">
    <property type="entry name" value="RNaseH-like_sf"/>
</dbReference>
<evidence type="ECO:0000256" key="1">
    <source>
        <dbReference type="ARBA" id="ARBA00009921"/>
    </source>
</evidence>
<dbReference type="SUPFAM" id="SSF53098">
    <property type="entry name" value="Ribonuclease H-like"/>
    <property type="match status" value="1"/>
</dbReference>
<name>A0AA39C8F3_MICHY</name>
<dbReference type="EMBL" id="JAQQBR010001836">
    <property type="protein sequence ID" value="KAK0159723.1"/>
    <property type="molecule type" value="Genomic_DNA"/>
</dbReference>
<evidence type="ECO:0000256" key="4">
    <source>
        <dbReference type="ARBA" id="ARBA00022839"/>
    </source>
</evidence>
<gene>
    <name evidence="7" type="ORF">PV327_010808</name>
</gene>
<accession>A0AA39C8F3</accession>
<keyword evidence="8" id="KW-1185">Reference proteome</keyword>
<dbReference type="Proteomes" id="UP001168972">
    <property type="component" value="Unassembled WGS sequence"/>
</dbReference>
<proteinExistence type="inferred from homology"/>
<evidence type="ECO:0000256" key="3">
    <source>
        <dbReference type="ARBA" id="ARBA00022801"/>
    </source>
</evidence>
<evidence type="ECO:0000313" key="8">
    <source>
        <dbReference type="Proteomes" id="UP001168972"/>
    </source>
</evidence>
<reference evidence="7" key="1">
    <citation type="journal article" date="2023" name="bioRxiv">
        <title>Scaffold-level genome assemblies of two parasitoid biocontrol wasps reveal the parthenogenesis mechanism and an associated novel virus.</title>
        <authorList>
            <person name="Inwood S."/>
            <person name="Skelly J."/>
            <person name="Guhlin J."/>
            <person name="Harrop T."/>
            <person name="Goldson S."/>
            <person name="Dearden P."/>
        </authorList>
    </citation>
    <scope>NUCLEOTIDE SEQUENCE</scope>
    <source>
        <strain evidence="7">Lincoln</strain>
        <tissue evidence="7">Whole body</tissue>
    </source>
</reference>
<protein>
    <recommendedName>
        <fullName evidence="5">Probable oligoribonuclease</fullName>
    </recommendedName>
</protein>
<evidence type="ECO:0000256" key="5">
    <source>
        <dbReference type="ARBA" id="ARBA00072681"/>
    </source>
</evidence>
<comment type="caution">
    <text evidence="7">The sequence shown here is derived from an EMBL/GenBank/DDBJ whole genome shotgun (WGS) entry which is preliminary data.</text>
</comment>
<dbReference type="CDD" id="cd06135">
    <property type="entry name" value="Orn"/>
    <property type="match status" value="1"/>
</dbReference>
<dbReference type="PANTHER" id="PTHR11046">
    <property type="entry name" value="OLIGORIBONUCLEASE, MITOCHONDRIAL"/>
    <property type="match status" value="1"/>
</dbReference>
<sequence length="214" mass="25185">MNFIMKYLKSFIGAQRIQHNHKKYGTKLNCNYNMDTDIVWIDLEMTGLNVDKDKIIEIACLITDSNLQIKSSDFHTIIHQSDELINGMDEWCKQTHGKSGLIDAIRKSNVTMIDAEEQLLNFIMEYVKQEKTCPLAGNSIYMDRLFIKKLMPRIDDYLHYRIIDVSSIKELARRWYPNVAENMPKKKLAHRAIDDIKESITELKYYRSNIFKNL</sequence>
<dbReference type="NCBIfam" id="NF003765">
    <property type="entry name" value="PRK05359.1"/>
    <property type="match status" value="1"/>
</dbReference>
<keyword evidence="2" id="KW-0540">Nuclease</keyword>
<dbReference type="InterPro" id="IPR036397">
    <property type="entry name" value="RNaseH_sf"/>
</dbReference>
<dbReference type="GO" id="GO:0000175">
    <property type="term" value="F:3'-5'-RNA exonuclease activity"/>
    <property type="evidence" value="ECO:0007669"/>
    <property type="project" value="InterPro"/>
</dbReference>
<dbReference type="FunFam" id="3.30.420.10:FF:000003">
    <property type="entry name" value="Oligoribonuclease"/>
    <property type="match status" value="1"/>
</dbReference>
<evidence type="ECO:0000259" key="6">
    <source>
        <dbReference type="SMART" id="SM00479"/>
    </source>
</evidence>
<dbReference type="AlphaFoldDB" id="A0AA39C8F3"/>
<dbReference type="InterPro" id="IPR013520">
    <property type="entry name" value="Ribonucl_H"/>
</dbReference>
<dbReference type="Gene3D" id="3.30.420.10">
    <property type="entry name" value="Ribonuclease H-like superfamily/Ribonuclease H"/>
    <property type="match status" value="1"/>
</dbReference>
<dbReference type="SMART" id="SM00479">
    <property type="entry name" value="EXOIII"/>
    <property type="match status" value="1"/>
</dbReference>
<evidence type="ECO:0000313" key="7">
    <source>
        <dbReference type="EMBL" id="KAK0159723.1"/>
    </source>
</evidence>
<reference evidence="7" key="2">
    <citation type="submission" date="2023-03" db="EMBL/GenBank/DDBJ databases">
        <authorList>
            <person name="Inwood S.N."/>
            <person name="Skelly J.G."/>
            <person name="Guhlin J."/>
            <person name="Harrop T.W.R."/>
            <person name="Goldson S.G."/>
            <person name="Dearden P.K."/>
        </authorList>
    </citation>
    <scope>NUCLEOTIDE SEQUENCE</scope>
    <source>
        <strain evidence="7">Lincoln</strain>
        <tissue evidence="7">Whole body</tissue>
    </source>
</reference>
<keyword evidence="4" id="KW-0269">Exonuclease</keyword>